<proteinExistence type="predicted"/>
<feature type="region of interest" description="Disordered" evidence="3">
    <location>
        <begin position="243"/>
        <end position="264"/>
    </location>
</feature>
<dbReference type="InterPro" id="IPR051398">
    <property type="entry name" value="Polysacch_Deacetylase"/>
</dbReference>
<dbReference type="InterPro" id="IPR002509">
    <property type="entry name" value="NODB_dom"/>
</dbReference>
<keyword evidence="6" id="KW-1185">Reference proteome</keyword>
<evidence type="ECO:0000256" key="3">
    <source>
        <dbReference type="SAM" id="MobiDB-lite"/>
    </source>
</evidence>
<dbReference type="InterPro" id="IPR011330">
    <property type="entry name" value="Glyco_hydro/deAcase_b/a-brl"/>
</dbReference>
<dbReference type="Pfam" id="PF01522">
    <property type="entry name" value="Polysacc_deac_1"/>
    <property type="match status" value="1"/>
</dbReference>
<name>A0ABQ6G6P2_9BACL</name>
<sequence>MFHDIDPVSKGGDIITPRKFSQELDDLLEQGMHFISLEQFRQYMAGGSVPDNAALVTFDDGYESFYKYAYPIMKQRSVGGVCFVITGDFSKNAHVYIPHMTAKEITDMVAADPDIEVQVHTDSLHYKTDLSHDGLTAYLMHNGVKETKAQYLKRINDDTKISIAKLKTLNSRPIDTFAYPYGLYTPTAIKVLRNNGIRYAFTVQTGLATRQTDPMLLPRINGGSPSLTSASVFNSIMKSLQPIQPNHLKPKPNHIHDTSHVSAA</sequence>
<accession>A0ABQ6G6P2</accession>
<dbReference type="PANTHER" id="PTHR34216:SF3">
    <property type="entry name" value="POLY-BETA-1,6-N-ACETYL-D-GLUCOSAMINE N-DEACETYLASE"/>
    <property type="match status" value="1"/>
</dbReference>
<dbReference type="EMBL" id="BSSQ01000001">
    <property type="protein sequence ID" value="GLX66120.1"/>
    <property type="molecule type" value="Genomic_DNA"/>
</dbReference>
<evidence type="ECO:0000256" key="1">
    <source>
        <dbReference type="ARBA" id="ARBA00004613"/>
    </source>
</evidence>
<dbReference type="SUPFAM" id="SSF88713">
    <property type="entry name" value="Glycoside hydrolase/deacetylase"/>
    <property type="match status" value="1"/>
</dbReference>
<gene>
    <name evidence="5" type="ORF">MU1_04640</name>
</gene>
<comment type="caution">
    <text evidence="5">The sequence shown here is derived from an EMBL/GenBank/DDBJ whole genome shotgun (WGS) entry which is preliminary data.</text>
</comment>
<dbReference type="CDD" id="cd10918">
    <property type="entry name" value="CE4_NodB_like_5s_6s"/>
    <property type="match status" value="1"/>
</dbReference>
<reference evidence="5 6" key="1">
    <citation type="submission" date="2023-03" db="EMBL/GenBank/DDBJ databases">
        <title>Draft genome sequence of the bacteria which degrade cell wall of Tricholomamatutake.</title>
        <authorList>
            <person name="Konishi Y."/>
            <person name="Fukuta Y."/>
            <person name="Shirasaka N."/>
        </authorList>
    </citation>
    <scope>NUCLEOTIDE SEQUENCE [LARGE SCALE GENOMIC DNA]</scope>
    <source>
        <strain evidence="6">mu1</strain>
    </source>
</reference>
<dbReference type="PROSITE" id="PS51677">
    <property type="entry name" value="NODB"/>
    <property type="match status" value="1"/>
</dbReference>
<feature type="domain" description="NodB homology" evidence="4">
    <location>
        <begin position="52"/>
        <end position="264"/>
    </location>
</feature>
<protein>
    <recommendedName>
        <fullName evidence="4">NodB homology domain-containing protein</fullName>
    </recommendedName>
</protein>
<dbReference type="PANTHER" id="PTHR34216">
    <property type="match status" value="1"/>
</dbReference>
<feature type="compositionally biased region" description="Basic and acidic residues" evidence="3">
    <location>
        <begin position="254"/>
        <end position="264"/>
    </location>
</feature>
<evidence type="ECO:0000313" key="6">
    <source>
        <dbReference type="Proteomes" id="UP001157114"/>
    </source>
</evidence>
<dbReference type="Proteomes" id="UP001157114">
    <property type="component" value="Unassembled WGS sequence"/>
</dbReference>
<dbReference type="Gene3D" id="3.20.20.370">
    <property type="entry name" value="Glycoside hydrolase/deacetylase"/>
    <property type="match status" value="1"/>
</dbReference>
<keyword evidence="2" id="KW-0732">Signal</keyword>
<evidence type="ECO:0000256" key="2">
    <source>
        <dbReference type="ARBA" id="ARBA00022729"/>
    </source>
</evidence>
<evidence type="ECO:0000259" key="4">
    <source>
        <dbReference type="PROSITE" id="PS51677"/>
    </source>
</evidence>
<comment type="subcellular location">
    <subcellularLocation>
        <location evidence="1">Secreted</location>
    </subcellularLocation>
</comment>
<organism evidence="5 6">
    <name type="scientific">Paenibacillus glycanilyticus</name>
    <dbReference type="NCBI Taxonomy" id="126569"/>
    <lineage>
        <taxon>Bacteria</taxon>
        <taxon>Bacillati</taxon>
        <taxon>Bacillota</taxon>
        <taxon>Bacilli</taxon>
        <taxon>Bacillales</taxon>
        <taxon>Paenibacillaceae</taxon>
        <taxon>Paenibacillus</taxon>
    </lineage>
</organism>
<evidence type="ECO:0000313" key="5">
    <source>
        <dbReference type="EMBL" id="GLX66120.1"/>
    </source>
</evidence>